<evidence type="ECO:0000313" key="2">
    <source>
        <dbReference type="EMBL" id="GAU19555.1"/>
    </source>
</evidence>
<evidence type="ECO:0000259" key="1">
    <source>
        <dbReference type="Pfam" id="PF08246"/>
    </source>
</evidence>
<dbReference type="OrthoDB" id="10632091at2759"/>
<dbReference type="Proteomes" id="UP000242715">
    <property type="component" value="Unassembled WGS sequence"/>
</dbReference>
<dbReference type="Pfam" id="PF08246">
    <property type="entry name" value="Inhibitor_I29"/>
    <property type="match status" value="1"/>
</dbReference>
<proteinExistence type="predicted"/>
<dbReference type="EMBL" id="DF973199">
    <property type="protein sequence ID" value="GAU19555.1"/>
    <property type="molecule type" value="Genomic_DNA"/>
</dbReference>
<organism evidence="2 3">
    <name type="scientific">Trifolium subterraneum</name>
    <name type="common">Subterranean clover</name>
    <dbReference type="NCBI Taxonomy" id="3900"/>
    <lineage>
        <taxon>Eukaryota</taxon>
        <taxon>Viridiplantae</taxon>
        <taxon>Streptophyta</taxon>
        <taxon>Embryophyta</taxon>
        <taxon>Tracheophyta</taxon>
        <taxon>Spermatophyta</taxon>
        <taxon>Magnoliopsida</taxon>
        <taxon>eudicotyledons</taxon>
        <taxon>Gunneridae</taxon>
        <taxon>Pentapetalae</taxon>
        <taxon>rosids</taxon>
        <taxon>fabids</taxon>
        <taxon>Fabales</taxon>
        <taxon>Fabaceae</taxon>
        <taxon>Papilionoideae</taxon>
        <taxon>50 kb inversion clade</taxon>
        <taxon>NPAAA clade</taxon>
        <taxon>Hologalegina</taxon>
        <taxon>IRL clade</taxon>
        <taxon>Trifolieae</taxon>
        <taxon>Trifolium</taxon>
    </lineage>
</organism>
<dbReference type="InterPro" id="IPR013201">
    <property type="entry name" value="Prot_inhib_I29"/>
</dbReference>
<sequence length="147" mass="17007">MFNVVRLLSSHLSKSLDLDTAELISITGSYQFDALHRRDDSDDAECFELFELWSEKYEKTYPSEEDKLYRFQLFKSRVHFKPPNKRFLHLLTKYHPNIVSPLPDRSSIQSSHPDPSIPGRVRLIESLLSCNANSNEMKEASNEVGFA</sequence>
<dbReference type="SUPFAM" id="SSF54001">
    <property type="entry name" value="Cysteine proteinases"/>
    <property type="match status" value="1"/>
</dbReference>
<dbReference type="AlphaFoldDB" id="A0A2Z6MTW8"/>
<keyword evidence="3" id="KW-1185">Reference proteome</keyword>
<accession>A0A2Z6MTW8</accession>
<name>A0A2Z6MTW8_TRISU</name>
<dbReference type="Gene3D" id="1.10.287.2250">
    <property type="match status" value="1"/>
</dbReference>
<reference evidence="3" key="1">
    <citation type="journal article" date="2017" name="Front. Plant Sci.">
        <title>Climate Clever Clovers: New Paradigm to Reduce the Environmental Footprint of Ruminants by Breeding Low Methanogenic Forages Utilizing Haplotype Variation.</title>
        <authorList>
            <person name="Kaur P."/>
            <person name="Appels R."/>
            <person name="Bayer P.E."/>
            <person name="Keeble-Gagnere G."/>
            <person name="Wang J."/>
            <person name="Hirakawa H."/>
            <person name="Shirasawa K."/>
            <person name="Vercoe P."/>
            <person name="Stefanova K."/>
            <person name="Durmic Z."/>
            <person name="Nichols P."/>
            <person name="Revell C."/>
            <person name="Isobe S.N."/>
            <person name="Edwards D."/>
            <person name="Erskine W."/>
        </authorList>
    </citation>
    <scope>NUCLEOTIDE SEQUENCE [LARGE SCALE GENOMIC DNA]</scope>
    <source>
        <strain evidence="3">cv. Daliak</strain>
    </source>
</reference>
<feature type="domain" description="Cathepsin propeptide inhibitor" evidence="1">
    <location>
        <begin position="50"/>
        <end position="79"/>
    </location>
</feature>
<protein>
    <recommendedName>
        <fullName evidence="1">Cathepsin propeptide inhibitor domain-containing protein</fullName>
    </recommendedName>
</protein>
<dbReference type="InterPro" id="IPR038765">
    <property type="entry name" value="Papain-like_cys_pep_sf"/>
</dbReference>
<evidence type="ECO:0000313" key="3">
    <source>
        <dbReference type="Proteomes" id="UP000242715"/>
    </source>
</evidence>
<gene>
    <name evidence="2" type="ORF">TSUD_303680</name>
</gene>